<dbReference type="PANTHER" id="PTHR22916:SF51">
    <property type="entry name" value="GLYCOSYLTRANSFERASE EPSH-RELATED"/>
    <property type="match status" value="1"/>
</dbReference>
<dbReference type="SUPFAM" id="SSF53448">
    <property type="entry name" value="Nucleotide-diphospho-sugar transferases"/>
    <property type="match status" value="1"/>
</dbReference>
<dbReference type="OrthoDB" id="396512at2"/>
<organism evidence="5 6">
    <name type="scientific">Lentibacillus persicus</name>
    <dbReference type="NCBI Taxonomy" id="640948"/>
    <lineage>
        <taxon>Bacteria</taxon>
        <taxon>Bacillati</taxon>
        <taxon>Bacillota</taxon>
        <taxon>Bacilli</taxon>
        <taxon>Bacillales</taxon>
        <taxon>Bacillaceae</taxon>
        <taxon>Lentibacillus</taxon>
    </lineage>
</organism>
<evidence type="ECO:0000259" key="4">
    <source>
        <dbReference type="Pfam" id="PF00535"/>
    </source>
</evidence>
<evidence type="ECO:0000256" key="1">
    <source>
        <dbReference type="ARBA" id="ARBA00006739"/>
    </source>
</evidence>
<accession>A0A1I1U8Z5</accession>
<dbReference type="STRING" id="640948.SAMN05216238_10380"/>
<dbReference type="Proteomes" id="UP000199474">
    <property type="component" value="Unassembled WGS sequence"/>
</dbReference>
<dbReference type="InterPro" id="IPR001173">
    <property type="entry name" value="Glyco_trans_2-like"/>
</dbReference>
<proteinExistence type="inferred from homology"/>
<protein>
    <submittedName>
        <fullName evidence="5">Glycosyltransferase involved in cell wall bisynthesis</fullName>
    </submittedName>
</protein>
<evidence type="ECO:0000313" key="5">
    <source>
        <dbReference type="EMBL" id="SFD67105.1"/>
    </source>
</evidence>
<feature type="domain" description="Glycosyltransferase 2-like" evidence="4">
    <location>
        <begin position="8"/>
        <end position="127"/>
    </location>
</feature>
<dbReference type="PANTHER" id="PTHR22916">
    <property type="entry name" value="GLYCOSYLTRANSFERASE"/>
    <property type="match status" value="1"/>
</dbReference>
<evidence type="ECO:0000313" key="6">
    <source>
        <dbReference type="Proteomes" id="UP000199474"/>
    </source>
</evidence>
<dbReference type="InterPro" id="IPR029044">
    <property type="entry name" value="Nucleotide-diphossugar_trans"/>
</dbReference>
<comment type="similarity">
    <text evidence="1">Belongs to the glycosyltransferase 2 family.</text>
</comment>
<dbReference type="AlphaFoldDB" id="A0A1I1U8Z5"/>
<gene>
    <name evidence="5" type="ORF">SAMN05216238_10380</name>
</gene>
<sequence>MRQDEKISVIVPVYKVEQYIHRCIDSILAQTYANIEVIIVDDGSPDRSGAIADEFARTDSRVKVIHKENGGLSDARNCGMTHAAGEFTMFIDSDDWIDQQMIERMTAGALTYKADVVQSSFYYAYDDHLMVDERYMPLSAAPTLLTGKNLMRALITNEQVKNFAWGKLYKTQLIRDISFEKDVLFEDVFWAHQVMHRAEKFLLMSDPFYYYYQRNDSIVANYTSRNLDMIKGLRERHRFIEKFYESLTDVSFKGLLKMCLAHYHLLFRNRKADCLGAHKNAIHRFIKENRTAMIRAAQNDNELRVQLYLFLIHPYLNISYLALRKLLRKLRIIPKPAGLTRIDKGGVV</sequence>
<evidence type="ECO:0000256" key="2">
    <source>
        <dbReference type="ARBA" id="ARBA00022676"/>
    </source>
</evidence>
<dbReference type="Gene3D" id="3.90.550.10">
    <property type="entry name" value="Spore Coat Polysaccharide Biosynthesis Protein SpsA, Chain A"/>
    <property type="match status" value="1"/>
</dbReference>
<dbReference type="EMBL" id="FOMR01000003">
    <property type="protein sequence ID" value="SFD67105.1"/>
    <property type="molecule type" value="Genomic_DNA"/>
</dbReference>
<name>A0A1I1U8Z5_9BACI</name>
<dbReference type="RefSeq" id="WP_090082326.1">
    <property type="nucleotide sequence ID" value="NZ_FOMR01000003.1"/>
</dbReference>
<keyword evidence="2" id="KW-0328">Glycosyltransferase</keyword>
<reference evidence="6" key="1">
    <citation type="submission" date="2016-10" db="EMBL/GenBank/DDBJ databases">
        <authorList>
            <person name="Varghese N."/>
            <person name="Submissions S."/>
        </authorList>
    </citation>
    <scope>NUCLEOTIDE SEQUENCE [LARGE SCALE GENOMIC DNA]</scope>
    <source>
        <strain evidence="6">DSM 22530</strain>
    </source>
</reference>
<keyword evidence="3 5" id="KW-0808">Transferase</keyword>
<keyword evidence="6" id="KW-1185">Reference proteome</keyword>
<dbReference type="Pfam" id="PF00535">
    <property type="entry name" value="Glycos_transf_2"/>
    <property type="match status" value="1"/>
</dbReference>
<dbReference type="GO" id="GO:0016757">
    <property type="term" value="F:glycosyltransferase activity"/>
    <property type="evidence" value="ECO:0007669"/>
    <property type="project" value="UniProtKB-KW"/>
</dbReference>
<dbReference type="CDD" id="cd00761">
    <property type="entry name" value="Glyco_tranf_GTA_type"/>
    <property type="match status" value="1"/>
</dbReference>
<evidence type="ECO:0000256" key="3">
    <source>
        <dbReference type="ARBA" id="ARBA00022679"/>
    </source>
</evidence>